<dbReference type="EMBL" id="JAHQCS010000054">
    <property type="protein sequence ID" value="MBU9710876.1"/>
    <property type="molecule type" value="Genomic_DNA"/>
</dbReference>
<organism evidence="1 2">
    <name type="scientific">Evansella tamaricis</name>
    <dbReference type="NCBI Taxonomy" id="2069301"/>
    <lineage>
        <taxon>Bacteria</taxon>
        <taxon>Bacillati</taxon>
        <taxon>Bacillota</taxon>
        <taxon>Bacilli</taxon>
        <taxon>Bacillales</taxon>
        <taxon>Bacillaceae</taxon>
        <taxon>Evansella</taxon>
    </lineage>
</organism>
<dbReference type="Proteomes" id="UP000784880">
    <property type="component" value="Unassembled WGS sequence"/>
</dbReference>
<proteinExistence type="predicted"/>
<comment type="caution">
    <text evidence="1">The sequence shown here is derived from an EMBL/GenBank/DDBJ whole genome shotgun (WGS) entry which is preliminary data.</text>
</comment>
<keyword evidence="2" id="KW-1185">Reference proteome</keyword>
<protein>
    <submittedName>
        <fullName evidence="1">Uncharacterized protein</fullName>
    </submittedName>
</protein>
<name>A0ABS6JBF1_9BACI</name>
<accession>A0ABS6JBF1</accession>
<evidence type="ECO:0000313" key="2">
    <source>
        <dbReference type="Proteomes" id="UP000784880"/>
    </source>
</evidence>
<evidence type="ECO:0000313" key="1">
    <source>
        <dbReference type="EMBL" id="MBU9710876.1"/>
    </source>
</evidence>
<dbReference type="RefSeq" id="WP_217064768.1">
    <property type="nucleotide sequence ID" value="NZ_JAHQCS010000054.1"/>
</dbReference>
<sequence>MKSLNCSLYNNIKKTYSMFVGENESFEIGKYSEATIKFLEDYRVKVIPRENDIIIYVIYQTTLTEYNEPVENTWWSYIELKQEDGQYKIAQLTNQYFNYGFSVDFDSEVIESFSTDEGNQPLHNSYYEGDKLIIEIDLSPYELNFDIEAYKVFIDEDTNLISIPFYAYLPGESPDRDTIGKALKFELEYPDTKGYS</sequence>
<reference evidence="1 2" key="1">
    <citation type="submission" date="2021-06" db="EMBL/GenBank/DDBJ databases">
        <title>Bacillus sp. RD4P76, an endophyte from a halophyte.</title>
        <authorList>
            <person name="Sun J.-Q."/>
        </authorList>
    </citation>
    <scope>NUCLEOTIDE SEQUENCE [LARGE SCALE GENOMIC DNA]</scope>
    <source>
        <strain evidence="1 2">CGMCC 1.15917</strain>
    </source>
</reference>
<gene>
    <name evidence="1" type="ORF">KS419_03855</name>
</gene>